<dbReference type="InterPro" id="IPR036465">
    <property type="entry name" value="vWFA_dom_sf"/>
</dbReference>
<accession>A0A6J6NNY2</accession>
<evidence type="ECO:0000256" key="1">
    <source>
        <dbReference type="SAM" id="MobiDB-lite"/>
    </source>
</evidence>
<evidence type="ECO:0000259" key="2">
    <source>
        <dbReference type="SMART" id="SM00327"/>
    </source>
</evidence>
<feature type="region of interest" description="Disordered" evidence="1">
    <location>
        <begin position="93"/>
        <end position="128"/>
    </location>
</feature>
<gene>
    <name evidence="3" type="ORF">UFOPK2366_00579</name>
</gene>
<name>A0A6J6NNY2_9ZZZZ</name>
<dbReference type="PANTHER" id="PTHR39338">
    <property type="entry name" value="BLL5662 PROTEIN-RELATED"/>
    <property type="match status" value="1"/>
</dbReference>
<organism evidence="3">
    <name type="scientific">freshwater metagenome</name>
    <dbReference type="NCBI Taxonomy" id="449393"/>
    <lineage>
        <taxon>unclassified sequences</taxon>
        <taxon>metagenomes</taxon>
        <taxon>ecological metagenomes</taxon>
    </lineage>
</organism>
<dbReference type="InterPro" id="IPR008912">
    <property type="entry name" value="Uncharacterised_CoxE"/>
</dbReference>
<dbReference type="PANTHER" id="PTHR39338:SF6">
    <property type="entry name" value="BLL5662 PROTEIN"/>
    <property type="match status" value="1"/>
</dbReference>
<dbReference type="Gene3D" id="3.40.50.410">
    <property type="entry name" value="von Willebrand factor, type A domain"/>
    <property type="match status" value="1"/>
</dbReference>
<reference evidence="3" key="1">
    <citation type="submission" date="2020-05" db="EMBL/GenBank/DDBJ databases">
        <authorList>
            <person name="Chiriac C."/>
            <person name="Salcher M."/>
            <person name="Ghai R."/>
            <person name="Kavagutti S V."/>
        </authorList>
    </citation>
    <scope>NUCLEOTIDE SEQUENCE</scope>
</reference>
<dbReference type="PIRSF" id="PIRSF010256">
    <property type="entry name" value="CoxE_vWa"/>
    <property type="match status" value="1"/>
</dbReference>
<feature type="domain" description="VWFA" evidence="2">
    <location>
        <begin position="216"/>
        <end position="392"/>
    </location>
</feature>
<dbReference type="AlphaFoldDB" id="A0A6J6NNY2"/>
<dbReference type="InterPro" id="IPR002035">
    <property type="entry name" value="VWF_A"/>
</dbReference>
<dbReference type="Pfam" id="PF05762">
    <property type="entry name" value="VWA_CoxE"/>
    <property type="match status" value="1"/>
</dbReference>
<proteinExistence type="predicted"/>
<dbReference type="SMART" id="SM00327">
    <property type="entry name" value="VWA"/>
    <property type="match status" value="1"/>
</dbReference>
<dbReference type="SUPFAM" id="SSF53300">
    <property type="entry name" value="vWA-like"/>
    <property type="match status" value="1"/>
</dbReference>
<dbReference type="EMBL" id="CAEZXM010000084">
    <property type="protein sequence ID" value="CAB4687822.1"/>
    <property type="molecule type" value="Genomic_DNA"/>
</dbReference>
<dbReference type="CDD" id="cd00198">
    <property type="entry name" value="vWFA"/>
    <property type="match status" value="1"/>
</dbReference>
<feature type="compositionally biased region" description="Acidic residues" evidence="1">
    <location>
        <begin position="108"/>
        <end position="121"/>
    </location>
</feature>
<sequence length="397" mass="44023">MAAFAPPVAHNGPAPSEGAAQRMATAFARLLRGLGLSVPIGCVLTFTEALGALGINERDSVYWAARATLVRRPEDLALFDRAFAVFWEARDAGSTEEAESEPQHISIEMDDDDQPDDDDDQATAADANDDPTIHLRFSAIEVLRRKDFGAYSNDELQMAQQLMSRLRFVGPPRQSLRLSASKRQRHRPDLRRTVRASLRSGGEPVRRYYREPGERMRRLVLLLDVSGSMEPYARALLRFVQAAVAGRQRVEAFALGTRLTRVTKELSSRDPDKALMLASNRVTDWSGGTRLGECLRLFNDEWGVRGMARGAIVVVLSDGWDRGEPLLLAEQMQRLQRITHSLVWVNPLKVTPGYAPLARGMAAALPYVDHFVEGHSLAAMEELARVISGSTERANHA</sequence>
<dbReference type="InterPro" id="IPR011195">
    <property type="entry name" value="UCP010256"/>
</dbReference>
<evidence type="ECO:0000313" key="3">
    <source>
        <dbReference type="EMBL" id="CAB4687822.1"/>
    </source>
</evidence>
<protein>
    <submittedName>
        <fullName evidence="3">Unannotated protein</fullName>
    </submittedName>
</protein>